<dbReference type="SUPFAM" id="SSF50891">
    <property type="entry name" value="Cyclophilin-like"/>
    <property type="match status" value="1"/>
</dbReference>
<reference evidence="7 8" key="1">
    <citation type="submission" date="2017-08" db="EMBL/GenBank/DDBJ databases">
        <title>Infants hospitalized years apart are colonized by the same room-sourced microbial strains.</title>
        <authorList>
            <person name="Brooks B."/>
            <person name="Olm M.R."/>
            <person name="Firek B.A."/>
            <person name="Baker R."/>
            <person name="Thomas B.C."/>
            <person name="Morowitz M.J."/>
            <person name="Banfield J.F."/>
        </authorList>
    </citation>
    <scope>NUCLEOTIDE SEQUENCE [LARGE SCALE GENOMIC DNA]</scope>
    <source>
        <strain evidence="7">S2_005_001_R1_22</strain>
    </source>
</reference>
<dbReference type="InterPro" id="IPR029000">
    <property type="entry name" value="Cyclophilin-like_dom_sf"/>
</dbReference>
<comment type="similarity">
    <text evidence="1 4">Belongs to the cyclophilin-type PPIase family.</text>
</comment>
<comment type="caution">
    <text evidence="7">The sequence shown here is derived from an EMBL/GenBank/DDBJ whole genome shotgun (WGS) entry which is preliminary data.</text>
</comment>
<dbReference type="PRINTS" id="PR00153">
    <property type="entry name" value="CSAPPISMRASE"/>
</dbReference>
<keyword evidence="2 4" id="KW-0697">Rotamase</keyword>
<dbReference type="InterPro" id="IPR044666">
    <property type="entry name" value="Cyclophilin_A-like"/>
</dbReference>
<dbReference type="GO" id="GO:0006457">
    <property type="term" value="P:protein folding"/>
    <property type="evidence" value="ECO:0007669"/>
    <property type="project" value="InterPro"/>
</dbReference>
<feature type="compositionally biased region" description="Low complexity" evidence="5">
    <location>
        <begin position="196"/>
        <end position="211"/>
    </location>
</feature>
<name>A0A2W5PAM3_9SPHN</name>
<evidence type="ECO:0000256" key="2">
    <source>
        <dbReference type="ARBA" id="ARBA00023110"/>
    </source>
</evidence>
<dbReference type="PANTHER" id="PTHR45625">
    <property type="entry name" value="PEPTIDYL-PROLYL CIS-TRANS ISOMERASE-RELATED"/>
    <property type="match status" value="1"/>
</dbReference>
<comment type="function">
    <text evidence="4">PPIases accelerate the folding of proteins. It catalyzes the cis-trans isomerization of proline imidic peptide bonds in oligopeptides.</text>
</comment>
<dbReference type="EMBL" id="QFQI01000001">
    <property type="protein sequence ID" value="PZQ62831.1"/>
    <property type="molecule type" value="Genomic_DNA"/>
</dbReference>
<dbReference type="CDD" id="cd00317">
    <property type="entry name" value="cyclophilin"/>
    <property type="match status" value="1"/>
</dbReference>
<organism evidence="7 8">
    <name type="scientific">Sphingomonas taxi</name>
    <dbReference type="NCBI Taxonomy" id="1549858"/>
    <lineage>
        <taxon>Bacteria</taxon>
        <taxon>Pseudomonadati</taxon>
        <taxon>Pseudomonadota</taxon>
        <taxon>Alphaproteobacteria</taxon>
        <taxon>Sphingomonadales</taxon>
        <taxon>Sphingomonadaceae</taxon>
        <taxon>Sphingomonas</taxon>
    </lineage>
</organism>
<keyword evidence="4" id="KW-0732">Signal</keyword>
<dbReference type="PROSITE" id="PS50072">
    <property type="entry name" value="CSA_PPIASE_2"/>
    <property type="match status" value="1"/>
</dbReference>
<evidence type="ECO:0000313" key="7">
    <source>
        <dbReference type="EMBL" id="PZQ62831.1"/>
    </source>
</evidence>
<dbReference type="Proteomes" id="UP000249229">
    <property type="component" value="Unassembled WGS sequence"/>
</dbReference>
<dbReference type="GO" id="GO:0003755">
    <property type="term" value="F:peptidyl-prolyl cis-trans isomerase activity"/>
    <property type="evidence" value="ECO:0007669"/>
    <property type="project" value="UniProtKB-UniRule"/>
</dbReference>
<dbReference type="InterPro" id="IPR020892">
    <property type="entry name" value="Cyclophilin-type_PPIase_CS"/>
</dbReference>
<dbReference type="Pfam" id="PF00160">
    <property type="entry name" value="Pro_isomerase"/>
    <property type="match status" value="1"/>
</dbReference>
<accession>A0A2W5PAM3</accession>
<evidence type="ECO:0000259" key="6">
    <source>
        <dbReference type="PROSITE" id="PS50072"/>
    </source>
</evidence>
<comment type="catalytic activity">
    <reaction evidence="4">
        <text>[protein]-peptidylproline (omega=180) = [protein]-peptidylproline (omega=0)</text>
        <dbReference type="Rhea" id="RHEA:16237"/>
        <dbReference type="Rhea" id="RHEA-COMP:10747"/>
        <dbReference type="Rhea" id="RHEA-COMP:10748"/>
        <dbReference type="ChEBI" id="CHEBI:83833"/>
        <dbReference type="ChEBI" id="CHEBI:83834"/>
        <dbReference type="EC" id="5.2.1.8"/>
    </reaction>
</comment>
<feature type="region of interest" description="Disordered" evidence="5">
    <location>
        <begin position="190"/>
        <end position="221"/>
    </location>
</feature>
<dbReference type="Gene3D" id="2.40.100.10">
    <property type="entry name" value="Cyclophilin-like"/>
    <property type="match status" value="1"/>
</dbReference>
<dbReference type="PROSITE" id="PS00170">
    <property type="entry name" value="CSA_PPIASE_1"/>
    <property type="match status" value="1"/>
</dbReference>
<feature type="chain" id="PRO_5015800569" description="Peptidyl-prolyl cis-trans isomerase" evidence="4">
    <location>
        <begin position="22"/>
        <end position="221"/>
    </location>
</feature>
<protein>
    <recommendedName>
        <fullName evidence="4">Peptidyl-prolyl cis-trans isomerase</fullName>
        <shortName evidence="4">PPIase</shortName>
        <ecNumber evidence="4">5.2.1.8</ecNumber>
    </recommendedName>
</protein>
<proteinExistence type="inferred from homology"/>
<feature type="domain" description="PPIase cyclophilin-type" evidence="6">
    <location>
        <begin position="45"/>
        <end position="185"/>
    </location>
</feature>
<feature type="signal peptide" evidence="4">
    <location>
        <begin position="1"/>
        <end position="21"/>
    </location>
</feature>
<evidence type="ECO:0000313" key="8">
    <source>
        <dbReference type="Proteomes" id="UP000249229"/>
    </source>
</evidence>
<dbReference type="EC" id="5.2.1.8" evidence="4"/>
<dbReference type="AlphaFoldDB" id="A0A2W5PAM3"/>
<evidence type="ECO:0000256" key="1">
    <source>
        <dbReference type="ARBA" id="ARBA00007365"/>
    </source>
</evidence>
<gene>
    <name evidence="7" type="ORF">DI544_01135</name>
</gene>
<sequence>MRPFALLVAALAALVSVPAAAQERLPAPPLGDKTNIWLLDLSTGGRVAIALRPDVAPKMVERIKTLTRQHFYDGLVFHRVIDGFMAQGGDPRGDGTGGSTLPDLPAEFNYLPHVRGAVAAARAEKEDSANSQFYIVLQPRFQLDKKYSVFGRVTSGMQYVDAIERGEPPQNPSRIVHAYIASDNPPAYQPLPAAAPVPATLPTLPATLPDTKPARKPATRR</sequence>
<evidence type="ECO:0000256" key="3">
    <source>
        <dbReference type="ARBA" id="ARBA00023235"/>
    </source>
</evidence>
<evidence type="ECO:0000256" key="5">
    <source>
        <dbReference type="SAM" id="MobiDB-lite"/>
    </source>
</evidence>
<dbReference type="PANTHER" id="PTHR45625:SF4">
    <property type="entry name" value="PEPTIDYLPROLYL ISOMERASE DOMAIN AND WD REPEAT-CONTAINING PROTEIN 1"/>
    <property type="match status" value="1"/>
</dbReference>
<evidence type="ECO:0000256" key="4">
    <source>
        <dbReference type="RuleBase" id="RU363019"/>
    </source>
</evidence>
<keyword evidence="3 4" id="KW-0413">Isomerase</keyword>
<dbReference type="InterPro" id="IPR002130">
    <property type="entry name" value="Cyclophilin-type_PPIase_dom"/>
</dbReference>